<dbReference type="InParanoid" id="A0A3N4KCQ0"/>
<sequence>MSSESSNFSSGSPNGMNSAGLAAAVVAAVASVLGLFKGWKLWKKGKATKDNTDIESNADREDTFTISGTPDSVRISRASNTRTNLTIQFISHPPMYPNNHRGYAASLPS</sequence>
<dbReference type="AlphaFoldDB" id="A0A3N4KCQ0"/>
<keyword evidence="1" id="KW-0812">Transmembrane</keyword>
<proteinExistence type="predicted"/>
<name>A0A3N4KCQ0_9PEZI</name>
<reference evidence="2 3" key="1">
    <citation type="journal article" date="2018" name="Nat. Ecol. Evol.">
        <title>Pezizomycetes genomes reveal the molecular basis of ectomycorrhizal truffle lifestyle.</title>
        <authorList>
            <person name="Murat C."/>
            <person name="Payen T."/>
            <person name="Noel B."/>
            <person name="Kuo A."/>
            <person name="Morin E."/>
            <person name="Chen J."/>
            <person name="Kohler A."/>
            <person name="Krizsan K."/>
            <person name="Balestrini R."/>
            <person name="Da Silva C."/>
            <person name="Montanini B."/>
            <person name="Hainaut M."/>
            <person name="Levati E."/>
            <person name="Barry K.W."/>
            <person name="Belfiori B."/>
            <person name="Cichocki N."/>
            <person name="Clum A."/>
            <person name="Dockter R.B."/>
            <person name="Fauchery L."/>
            <person name="Guy J."/>
            <person name="Iotti M."/>
            <person name="Le Tacon F."/>
            <person name="Lindquist E.A."/>
            <person name="Lipzen A."/>
            <person name="Malagnac F."/>
            <person name="Mello A."/>
            <person name="Molinier V."/>
            <person name="Miyauchi S."/>
            <person name="Poulain J."/>
            <person name="Riccioni C."/>
            <person name="Rubini A."/>
            <person name="Sitrit Y."/>
            <person name="Splivallo R."/>
            <person name="Traeger S."/>
            <person name="Wang M."/>
            <person name="Zifcakova L."/>
            <person name="Wipf D."/>
            <person name="Zambonelli A."/>
            <person name="Paolocci F."/>
            <person name="Nowrousian M."/>
            <person name="Ottonello S."/>
            <person name="Baldrian P."/>
            <person name="Spatafora J.W."/>
            <person name="Henrissat B."/>
            <person name="Nagy L.G."/>
            <person name="Aury J.M."/>
            <person name="Wincker P."/>
            <person name="Grigoriev I.V."/>
            <person name="Bonfante P."/>
            <person name="Martin F.M."/>
        </authorList>
    </citation>
    <scope>NUCLEOTIDE SEQUENCE [LARGE SCALE GENOMIC DNA]</scope>
    <source>
        <strain evidence="2 3">CCBAS932</strain>
    </source>
</reference>
<evidence type="ECO:0000313" key="2">
    <source>
        <dbReference type="EMBL" id="RPB08286.1"/>
    </source>
</evidence>
<protein>
    <submittedName>
        <fullName evidence="2">Uncharacterized protein</fullName>
    </submittedName>
</protein>
<dbReference type="Proteomes" id="UP000277580">
    <property type="component" value="Unassembled WGS sequence"/>
</dbReference>
<dbReference type="EMBL" id="ML119165">
    <property type="protein sequence ID" value="RPB08286.1"/>
    <property type="molecule type" value="Genomic_DNA"/>
</dbReference>
<evidence type="ECO:0000313" key="3">
    <source>
        <dbReference type="Proteomes" id="UP000277580"/>
    </source>
</evidence>
<accession>A0A3N4KCQ0</accession>
<feature type="transmembrane region" description="Helical" evidence="1">
    <location>
        <begin position="20"/>
        <end position="39"/>
    </location>
</feature>
<organism evidence="2 3">
    <name type="scientific">Morchella conica CCBAS932</name>
    <dbReference type="NCBI Taxonomy" id="1392247"/>
    <lineage>
        <taxon>Eukaryota</taxon>
        <taxon>Fungi</taxon>
        <taxon>Dikarya</taxon>
        <taxon>Ascomycota</taxon>
        <taxon>Pezizomycotina</taxon>
        <taxon>Pezizomycetes</taxon>
        <taxon>Pezizales</taxon>
        <taxon>Morchellaceae</taxon>
        <taxon>Morchella</taxon>
    </lineage>
</organism>
<keyword evidence="1" id="KW-1133">Transmembrane helix</keyword>
<keyword evidence="1" id="KW-0472">Membrane</keyword>
<evidence type="ECO:0000256" key="1">
    <source>
        <dbReference type="SAM" id="Phobius"/>
    </source>
</evidence>
<gene>
    <name evidence="2" type="ORF">P167DRAFT_578387</name>
</gene>
<keyword evidence="3" id="KW-1185">Reference proteome</keyword>